<feature type="compositionally biased region" description="Low complexity" evidence="2">
    <location>
        <begin position="192"/>
        <end position="205"/>
    </location>
</feature>
<dbReference type="Pfam" id="PF14529">
    <property type="entry name" value="Exo_endo_phos_2"/>
    <property type="match status" value="1"/>
</dbReference>
<accession>A0A922HTL0</accession>
<dbReference type="InterPro" id="IPR052560">
    <property type="entry name" value="RdDP_mobile_element"/>
</dbReference>
<dbReference type="InterPro" id="IPR005135">
    <property type="entry name" value="Endo/exonuclease/phosphatase"/>
</dbReference>
<dbReference type="PROSITE" id="PS50878">
    <property type="entry name" value="RT_POL"/>
    <property type="match status" value="1"/>
</dbReference>
<feature type="region of interest" description="Disordered" evidence="2">
    <location>
        <begin position="1"/>
        <end position="66"/>
    </location>
</feature>
<evidence type="ECO:0000313" key="4">
    <source>
        <dbReference type="EMBL" id="KAH9502139.1"/>
    </source>
</evidence>
<evidence type="ECO:0000313" key="5">
    <source>
        <dbReference type="Proteomes" id="UP000790347"/>
    </source>
</evidence>
<gene>
    <name evidence="4" type="ORF">DERF_012928</name>
</gene>
<dbReference type="Proteomes" id="UP000790347">
    <property type="component" value="Unassembled WGS sequence"/>
</dbReference>
<dbReference type="EMBL" id="ASGP02000006">
    <property type="protein sequence ID" value="KAH9502139.1"/>
    <property type="molecule type" value="Genomic_DNA"/>
</dbReference>
<dbReference type="GO" id="GO:0071897">
    <property type="term" value="P:DNA biosynthetic process"/>
    <property type="evidence" value="ECO:0007669"/>
    <property type="project" value="UniProtKB-ARBA"/>
</dbReference>
<feature type="coiled-coil region" evidence="1">
    <location>
        <begin position="256"/>
        <end position="319"/>
    </location>
</feature>
<dbReference type="InterPro" id="IPR043502">
    <property type="entry name" value="DNA/RNA_pol_sf"/>
</dbReference>
<dbReference type="SUPFAM" id="SSF56219">
    <property type="entry name" value="DNase I-like"/>
    <property type="match status" value="1"/>
</dbReference>
<feature type="domain" description="Reverse transcriptase" evidence="3">
    <location>
        <begin position="1305"/>
        <end position="1564"/>
    </location>
</feature>
<dbReference type="PANTHER" id="PTHR36688:SF2">
    <property type="entry name" value="ENDONUCLEASE_EXONUCLEASE_PHOSPHATASE DOMAIN-CONTAINING PROTEIN"/>
    <property type="match status" value="1"/>
</dbReference>
<dbReference type="GO" id="GO:0003824">
    <property type="term" value="F:catalytic activity"/>
    <property type="evidence" value="ECO:0007669"/>
    <property type="project" value="InterPro"/>
</dbReference>
<sequence length="2191" mass="248163">MGSGKKSSGRRVVKNNQQINIGSEDDQSTSSPVMNVDDEVTIEDTDQPISHTETNPSTSASLINHSSPNQLFIPNASVQNQTMTSNYSSVAALYQQPNQYSTGTASTAHQLTTTTGFQIPQQYVPPLYQHSGYQQQYPPLTIQTQLPSGFNFQNQPTSSNQIFYASSSSQPIPAATSITTPITTTFSRSKPTSRSNTPSRNSTPRGSLNNLGDLDDHKFMKDTLKMVTSLAGNITTQKKEQVIEVIHRAICLLTENDDLKEQLVSANKRKRLTNDNDPRDVLMNDDSEFVTKTELKSCLDDIKSSINNLANAINQQKSNNNNNVQNKPTSFADMIKKTNKSAATTKHQTVVFIPDNDDTAMTRQTLTKFIQPAKEGIAMTDARSLSKGKMIIDFRDQASKSKFDLLAKATNKIVTEPPRKLMPTILLKGVRRDIDKSTIPAMFESFNYPIALFADTNKLDVTKLIEVVFERKNFRSERLINYGISIDPRIRDIIINEMNGKIILDYSLVHVEDASPLRQCFRCFGFNHKAAVCQLELNKQICFHCALFHKFDDCPNKMRPPRCVNCRKSGFNDPCNHNSISKSCPIYARMLQRIADKVQYSLDSPSALSQFLNFCDKNKIDIALVSEPPIRNNIPNIDKKYRPIYATNSFTSITNSSNRSDASRSLPISQTPSLSYIPAVSQIQSAIHVSSSNQSSSTHHQPSCVNHVSGVHHVSYVQPDPCAPPVFTNQVPSDPQVCQQSSHQVPAVHMSCVQPDPCAPPVFINQVPSDPQVCQQSSHQVPTVHMSYVQPDPCAPPALTNQVPSDPLVCQPNVHHVPTVNVSCAQPNSCAPPVSVNQVPSIQPSPLVDHSSNVLPSATQHVSSNQPINNNPPTSNVCLPVRSCILIFNPMITPIIISSLSYTDFVVIEINGFIIASVYSQPGVAIEPTIRNLDNLVQFAHNKRLLVAGDFNAKSTFWGPINDERGEELLASIIQNDLCILNDGIKPTFDTTRGNRRLTSFIDLTLVSQNLNDKVKNWTVRDDIHNSDHRPIITVINNIRLTSSDSGTTVRWSTANIDWSAWSSEIGNGLDGHSITCDDIDSIDDRQQLDLVIAIFTNIVQQTCDKFCVKYINKRTRCDTWHKDNELRQIVIKQRQVYRKIRQCYNQLALQRYKNEYQQLRQQYRDHLQNLKFKAFDKHINGEGQANCFQKVSRLIKNSGHVIVKTIDGTNSPAESTIKLVDALFPTDDIDNDTDEQKSLRRYIDLWLRKNHTVISPPPISMHELHRAITKFKDGTAPGYDGISPKILKNLWISFPEILLAIYNACLRLNYMPYVWKTAIVRIIPKPGKDDYSKTNAYRPIGLLSTMGKAFERIIANRISGHLLNNGHLSTSQFGFVAGRSTDHAVYNLNRDIESAMASNNHVALISLDIRGAFDHAWHPFIISQLIDYRTPIYLIKTMANYQMDRRICGSHGGVSFCKETNRGVVQGSMLGPLNWNIVVNNLLMKNLGPDIKMQAYADDIAIIVSSKCQTYLPIKINNVLKLAYEWGAKCKLTFSEAKTQVMFVTRRINRPIYSPVIMNGIEIKPVEQMKILGVIFDHRLDYRPHIHYAVSKAVKVYRAVNSIARKTYGLGPRVLQLIHHCIIEPIITYGAVVTRRAVQYQHVIKELRQMLKPMAQKATMAYRTAPIIATSAIADFPLIDLLINYRATVVNARVTKLYSHLDSDIPVDIEEVRETSADVRINFILREPAVFPPIRIFMKSILTNHGIGTAFMAFNQNNRIITKSYRLPVYCTLQQADFFCISMAIEWSSVNLGQQATYIMTNNIGTVQHLKRTDHRKTQRLANIITTMANNNITIMWHKVDRENRWYRNLKQLARRTGKHRNRNYDYDRIQMNVIKKLERRNMLADWNNKYTNDRFGTTIKTICPQLGDARQFSRYRAAVVNARVTGMYTLYDTSLNVDINDNIINDSTSKLTTIIREPSVQPPSRIFIKSIKTNHGIGSAFMADLFTMINATCWLKNQNNNQTTYIITNNISTVQHVNRQDRKNRQRLANELIDNIENNIVIVWNKIDKGENWYRKLKKYARSTANNQQRQVDYQRVPMSFIKKFEQNRMLISWNDIYRRDRFGSNIRMICPNVQDALCRQVQQVNRPISNNKITTIHEKILQSNNMIDQSSTPLPANNENEIINMEQLISQIAYQNNPTNDEIKEQLP</sequence>
<reference evidence="4" key="1">
    <citation type="submission" date="2013-05" db="EMBL/GenBank/DDBJ databases">
        <authorList>
            <person name="Yim A.K.Y."/>
            <person name="Chan T.F."/>
            <person name="Ji K.M."/>
            <person name="Liu X.Y."/>
            <person name="Zhou J.W."/>
            <person name="Li R.Q."/>
            <person name="Yang K.Y."/>
            <person name="Li J."/>
            <person name="Li M."/>
            <person name="Law P.T.W."/>
            <person name="Wu Y.L."/>
            <person name="Cai Z.L."/>
            <person name="Qin H."/>
            <person name="Bao Y."/>
            <person name="Leung R.K.K."/>
            <person name="Ng P.K.S."/>
            <person name="Zou J."/>
            <person name="Zhong X.J."/>
            <person name="Ran P.X."/>
            <person name="Zhong N.S."/>
            <person name="Liu Z.G."/>
            <person name="Tsui S.K.W."/>
        </authorList>
    </citation>
    <scope>NUCLEOTIDE SEQUENCE</scope>
    <source>
        <strain evidence="4">Derf</strain>
        <tissue evidence="4">Whole organism</tissue>
    </source>
</reference>
<dbReference type="SUPFAM" id="SSF56672">
    <property type="entry name" value="DNA/RNA polymerases"/>
    <property type="match status" value="1"/>
</dbReference>
<dbReference type="CDD" id="cd09077">
    <property type="entry name" value="R1-I-EN"/>
    <property type="match status" value="1"/>
</dbReference>
<feature type="region of interest" description="Disordered" evidence="2">
    <location>
        <begin position="182"/>
        <end position="215"/>
    </location>
</feature>
<dbReference type="Pfam" id="PF00078">
    <property type="entry name" value="RVT_1"/>
    <property type="match status" value="1"/>
</dbReference>
<evidence type="ECO:0000259" key="3">
    <source>
        <dbReference type="PROSITE" id="PS50878"/>
    </source>
</evidence>
<evidence type="ECO:0000256" key="2">
    <source>
        <dbReference type="SAM" id="MobiDB-lite"/>
    </source>
</evidence>
<dbReference type="PANTHER" id="PTHR36688">
    <property type="entry name" value="ENDO/EXONUCLEASE/PHOSPHATASE DOMAIN-CONTAINING PROTEIN"/>
    <property type="match status" value="1"/>
</dbReference>
<keyword evidence="1" id="KW-0175">Coiled coil</keyword>
<feature type="compositionally biased region" description="Polar residues" evidence="2">
    <location>
        <begin position="47"/>
        <end position="66"/>
    </location>
</feature>
<feature type="compositionally biased region" description="Acidic residues" evidence="2">
    <location>
        <begin position="36"/>
        <end position="46"/>
    </location>
</feature>
<organism evidence="4 5">
    <name type="scientific">Dermatophagoides farinae</name>
    <name type="common">American house dust mite</name>
    <dbReference type="NCBI Taxonomy" id="6954"/>
    <lineage>
        <taxon>Eukaryota</taxon>
        <taxon>Metazoa</taxon>
        <taxon>Ecdysozoa</taxon>
        <taxon>Arthropoda</taxon>
        <taxon>Chelicerata</taxon>
        <taxon>Arachnida</taxon>
        <taxon>Acari</taxon>
        <taxon>Acariformes</taxon>
        <taxon>Sarcoptiformes</taxon>
        <taxon>Astigmata</taxon>
        <taxon>Psoroptidia</taxon>
        <taxon>Analgoidea</taxon>
        <taxon>Pyroglyphidae</taxon>
        <taxon>Dermatophagoidinae</taxon>
        <taxon>Dermatophagoides</taxon>
    </lineage>
</organism>
<proteinExistence type="predicted"/>
<dbReference type="Gene3D" id="3.60.10.10">
    <property type="entry name" value="Endonuclease/exonuclease/phosphatase"/>
    <property type="match status" value="1"/>
</dbReference>
<keyword evidence="5" id="KW-1185">Reference proteome</keyword>
<reference evidence="4" key="2">
    <citation type="journal article" date="2022" name="Res Sq">
        <title>Comparative Genomics Reveals Insights into the Divergent Evolution of Astigmatic Mites and Household Pest Adaptations.</title>
        <authorList>
            <person name="Xiong Q."/>
            <person name="Wan A.T.-Y."/>
            <person name="Liu X.-Y."/>
            <person name="Fung C.S.-H."/>
            <person name="Xiao X."/>
            <person name="Malainual N."/>
            <person name="Hou J."/>
            <person name="Wang L."/>
            <person name="Wang M."/>
            <person name="Yang K."/>
            <person name="Cui Y."/>
            <person name="Leung E."/>
            <person name="Nong W."/>
            <person name="Shin S.-K."/>
            <person name="Au S."/>
            <person name="Jeong K.Y."/>
            <person name="Chew F.T."/>
            <person name="Hui J."/>
            <person name="Leung T.F."/>
            <person name="Tungtrongchitr A."/>
            <person name="Zhong N."/>
            <person name="Liu Z."/>
            <person name="Tsui S."/>
        </authorList>
    </citation>
    <scope>NUCLEOTIDE SEQUENCE</scope>
    <source>
        <strain evidence="4">Derf</strain>
        <tissue evidence="4">Whole organism</tissue>
    </source>
</reference>
<dbReference type="CDD" id="cd01650">
    <property type="entry name" value="RT_nLTR_like"/>
    <property type="match status" value="1"/>
</dbReference>
<dbReference type="InterPro" id="IPR000477">
    <property type="entry name" value="RT_dom"/>
</dbReference>
<protein>
    <recommendedName>
        <fullName evidence="3">Reverse transcriptase domain-containing protein</fullName>
    </recommendedName>
</protein>
<name>A0A922HTL0_DERFA</name>
<dbReference type="InterPro" id="IPR036691">
    <property type="entry name" value="Endo/exonu/phosph_ase_sf"/>
</dbReference>
<evidence type="ECO:0000256" key="1">
    <source>
        <dbReference type="SAM" id="Coils"/>
    </source>
</evidence>
<comment type="caution">
    <text evidence="4">The sequence shown here is derived from an EMBL/GenBank/DDBJ whole genome shotgun (WGS) entry which is preliminary data.</text>
</comment>